<sequence>MTVGKMNFGTTNDAGGDVTSLVSTSFSTLLVYGHQGSGITGRSDPGNGVNGVSQSGVGLFGETTTGIGARGLALDSSTGATGVLGESRGLNGNGVVGVAFNGTNAYGIWGQGGDGWAGWFSGKVHVSGTLTKGAGGFLIDHPLDPENRYLLHSFVESAERLNMYSGTVVTDADGAAVIELPEYFEALNEDFRYQLTAIGTFAQAIVTDEVRDNRFTIATDRPEVKVSWQVSGVRRDPFARANPLRVGEEKPEEERGTYVHPEAWGKPTEAGADFARAAALHEQVESLKPAEYRMPPSVGGEQQA</sequence>
<dbReference type="RefSeq" id="WP_248868033.1">
    <property type="nucleotide sequence ID" value="NZ_CP086322.1"/>
</dbReference>
<feature type="compositionally biased region" description="Basic and acidic residues" evidence="1">
    <location>
        <begin position="246"/>
        <end position="257"/>
    </location>
</feature>
<accession>A0ABY4MK85</accession>
<feature type="region of interest" description="Disordered" evidence="1">
    <location>
        <begin position="242"/>
        <end position="271"/>
    </location>
</feature>
<name>A0ABY4MK85_9ACTN</name>
<reference evidence="2" key="1">
    <citation type="submission" date="2021-10" db="EMBL/GenBank/DDBJ databases">
        <title>Streptomyces nigrumlapis sp.nov.,an antimicrobial producing actinobacterium isolated from Black Gobi rocks.</title>
        <authorList>
            <person name="Wen Y."/>
            <person name="Zhang W."/>
            <person name="Liu X.G."/>
        </authorList>
    </citation>
    <scope>NUCLEOTIDE SEQUENCE</scope>
    <source>
        <strain evidence="2">ST13-2-2</strain>
    </source>
</reference>
<dbReference type="Proteomes" id="UP000830115">
    <property type="component" value="Chromosome"/>
</dbReference>
<proteinExistence type="predicted"/>
<dbReference type="EMBL" id="CP086322">
    <property type="protein sequence ID" value="UQA97124.1"/>
    <property type="molecule type" value="Genomic_DNA"/>
</dbReference>
<evidence type="ECO:0000313" key="3">
    <source>
        <dbReference type="Proteomes" id="UP000830115"/>
    </source>
</evidence>
<keyword evidence="3" id="KW-1185">Reference proteome</keyword>
<evidence type="ECO:0008006" key="4">
    <source>
        <dbReference type="Google" id="ProtNLM"/>
    </source>
</evidence>
<evidence type="ECO:0000256" key="1">
    <source>
        <dbReference type="SAM" id="MobiDB-lite"/>
    </source>
</evidence>
<evidence type="ECO:0000313" key="2">
    <source>
        <dbReference type="EMBL" id="UQA97124.1"/>
    </source>
</evidence>
<organism evidence="2 3">
    <name type="scientific">Streptomyces halobius</name>
    <dbReference type="NCBI Taxonomy" id="2879846"/>
    <lineage>
        <taxon>Bacteria</taxon>
        <taxon>Bacillati</taxon>
        <taxon>Actinomycetota</taxon>
        <taxon>Actinomycetes</taxon>
        <taxon>Kitasatosporales</taxon>
        <taxon>Streptomycetaceae</taxon>
        <taxon>Streptomyces</taxon>
    </lineage>
</organism>
<gene>
    <name evidence="2" type="ORF">K9S39_39370</name>
</gene>
<protein>
    <recommendedName>
        <fullName evidence="4">Peptidase S74 domain-containing protein</fullName>
    </recommendedName>
</protein>